<dbReference type="PROSITE" id="PS51036">
    <property type="entry name" value="ZF_A20"/>
    <property type="match status" value="1"/>
</dbReference>
<protein>
    <recommendedName>
        <fullName evidence="5">A20-type domain-containing protein</fullName>
    </recommendedName>
</protein>
<evidence type="ECO:0000256" key="3">
    <source>
        <dbReference type="ARBA" id="ARBA00022771"/>
    </source>
</evidence>
<feature type="domain" description="A20-type" evidence="5">
    <location>
        <begin position="32"/>
        <end position="66"/>
    </location>
</feature>
<keyword evidence="7" id="KW-1185">Reference proteome</keyword>
<dbReference type="InterPro" id="IPR050652">
    <property type="entry name" value="AN1_A20_ZnFinger"/>
</dbReference>
<dbReference type="Gene3D" id="4.10.1110.10">
    <property type="entry name" value="AN1-like Zinc finger"/>
    <property type="match status" value="1"/>
</dbReference>
<reference evidence="6" key="1">
    <citation type="submission" date="2020-06" db="EMBL/GenBank/DDBJ databases">
        <authorList>
            <person name="Li T."/>
            <person name="Hu X."/>
            <person name="Zhang T."/>
            <person name="Song X."/>
            <person name="Zhang H."/>
            <person name="Dai N."/>
            <person name="Sheng W."/>
            <person name="Hou X."/>
            <person name="Wei L."/>
        </authorList>
    </citation>
    <scope>NUCLEOTIDE SEQUENCE</scope>
    <source>
        <strain evidence="6">3651</strain>
        <tissue evidence="6">Leaf</tissue>
    </source>
</reference>
<gene>
    <name evidence="6" type="ORF">Salat_0921000</name>
</gene>
<comment type="caution">
    <text evidence="6">The sequence shown here is derived from an EMBL/GenBank/DDBJ whole genome shotgun (WGS) entry which is preliminary data.</text>
</comment>
<dbReference type="SUPFAM" id="SSF118310">
    <property type="entry name" value="AN1-like Zinc finger"/>
    <property type="match status" value="1"/>
</dbReference>
<dbReference type="Gene3D" id="1.20.5.4770">
    <property type="match status" value="1"/>
</dbReference>
<evidence type="ECO:0000313" key="6">
    <source>
        <dbReference type="EMBL" id="KAK4431589.1"/>
    </source>
</evidence>
<dbReference type="AlphaFoldDB" id="A0AAE1YKA7"/>
<dbReference type="PANTHER" id="PTHR10634">
    <property type="entry name" value="AN1-TYPE ZINC FINGER PROTEIN"/>
    <property type="match status" value="1"/>
</dbReference>
<keyword evidence="2" id="KW-0479">Metal-binding</keyword>
<sequence length="173" mass="19212">MKQINTKKPPHKPKFSTTINRLIAGEFQEHHRPPRTLCVQGCGFLATEAKGTLCSQCYKDSVREGKLSADSVALPAQTQDHPLTVPCCFIKKRKRINTDGDDDDDDDDGVIVNGPPLILKKRCRSCSKRVGVMGFECRSGEAHACKFDFKIAGRLALMKQNPVSKADELKDRV</sequence>
<dbReference type="PANTHER" id="PTHR10634:SF98">
    <property type="entry name" value="ZINC FINGER A20 AND AN1 DOMAIN-CONTAINING STRESS-ASSOCIATED PROTEIN 3"/>
    <property type="match status" value="1"/>
</dbReference>
<dbReference type="Proteomes" id="UP001293254">
    <property type="component" value="Unassembled WGS sequence"/>
</dbReference>
<dbReference type="InterPro" id="IPR035896">
    <property type="entry name" value="AN1-like_Znf"/>
</dbReference>
<dbReference type="Pfam" id="PF01754">
    <property type="entry name" value="zf-A20"/>
    <property type="match status" value="1"/>
</dbReference>
<proteinExistence type="predicted"/>
<evidence type="ECO:0000256" key="4">
    <source>
        <dbReference type="ARBA" id="ARBA00022833"/>
    </source>
</evidence>
<dbReference type="EMBL" id="JACGWO010000003">
    <property type="protein sequence ID" value="KAK4431589.1"/>
    <property type="molecule type" value="Genomic_DNA"/>
</dbReference>
<keyword evidence="3" id="KW-0863">Zinc-finger</keyword>
<keyword evidence="4" id="KW-0862">Zinc</keyword>
<accession>A0AAE1YKA7</accession>
<reference evidence="6" key="2">
    <citation type="journal article" date="2024" name="Plant">
        <title>Genomic evolution and insights into agronomic trait innovations of Sesamum species.</title>
        <authorList>
            <person name="Miao H."/>
            <person name="Wang L."/>
            <person name="Qu L."/>
            <person name="Liu H."/>
            <person name="Sun Y."/>
            <person name="Le M."/>
            <person name="Wang Q."/>
            <person name="Wei S."/>
            <person name="Zheng Y."/>
            <person name="Lin W."/>
            <person name="Duan Y."/>
            <person name="Cao H."/>
            <person name="Xiong S."/>
            <person name="Wang X."/>
            <person name="Wei L."/>
            <person name="Li C."/>
            <person name="Ma Q."/>
            <person name="Ju M."/>
            <person name="Zhao R."/>
            <person name="Li G."/>
            <person name="Mu C."/>
            <person name="Tian Q."/>
            <person name="Mei H."/>
            <person name="Zhang T."/>
            <person name="Gao T."/>
            <person name="Zhang H."/>
        </authorList>
    </citation>
    <scope>NUCLEOTIDE SEQUENCE</scope>
    <source>
        <strain evidence="6">3651</strain>
    </source>
</reference>
<dbReference type="InterPro" id="IPR002653">
    <property type="entry name" value="Znf_A20"/>
</dbReference>
<organism evidence="6 7">
    <name type="scientific">Sesamum alatum</name>
    <dbReference type="NCBI Taxonomy" id="300844"/>
    <lineage>
        <taxon>Eukaryota</taxon>
        <taxon>Viridiplantae</taxon>
        <taxon>Streptophyta</taxon>
        <taxon>Embryophyta</taxon>
        <taxon>Tracheophyta</taxon>
        <taxon>Spermatophyta</taxon>
        <taxon>Magnoliopsida</taxon>
        <taxon>eudicotyledons</taxon>
        <taxon>Gunneridae</taxon>
        <taxon>Pentapetalae</taxon>
        <taxon>asterids</taxon>
        <taxon>lamiids</taxon>
        <taxon>Lamiales</taxon>
        <taxon>Pedaliaceae</taxon>
        <taxon>Sesamum</taxon>
    </lineage>
</organism>
<evidence type="ECO:0000256" key="1">
    <source>
        <dbReference type="ARBA" id="ARBA00003732"/>
    </source>
</evidence>
<evidence type="ECO:0000313" key="7">
    <source>
        <dbReference type="Proteomes" id="UP001293254"/>
    </source>
</evidence>
<dbReference type="SUPFAM" id="SSF57716">
    <property type="entry name" value="Glucocorticoid receptor-like (DNA-binding domain)"/>
    <property type="match status" value="1"/>
</dbReference>
<comment type="function">
    <text evidence="1">May be involved in environmental stress response.</text>
</comment>
<dbReference type="GO" id="GO:0003677">
    <property type="term" value="F:DNA binding"/>
    <property type="evidence" value="ECO:0007669"/>
    <property type="project" value="InterPro"/>
</dbReference>
<name>A0AAE1YKA7_9LAMI</name>
<evidence type="ECO:0000256" key="2">
    <source>
        <dbReference type="ARBA" id="ARBA00022723"/>
    </source>
</evidence>
<evidence type="ECO:0000259" key="5">
    <source>
        <dbReference type="PROSITE" id="PS51036"/>
    </source>
</evidence>
<dbReference type="GO" id="GO:0008270">
    <property type="term" value="F:zinc ion binding"/>
    <property type="evidence" value="ECO:0007669"/>
    <property type="project" value="UniProtKB-KW"/>
</dbReference>